<evidence type="ECO:0000256" key="4">
    <source>
        <dbReference type="ARBA" id="ARBA00022807"/>
    </source>
</evidence>
<evidence type="ECO:0000256" key="3">
    <source>
        <dbReference type="ARBA" id="ARBA00022801"/>
    </source>
</evidence>
<dbReference type="AlphaFoldDB" id="A0A381I8K1"/>
<dbReference type="Gene3D" id="3.90.1720.10">
    <property type="entry name" value="endopeptidase domain like (from Nostoc punctiforme)"/>
    <property type="match status" value="1"/>
</dbReference>
<evidence type="ECO:0000256" key="2">
    <source>
        <dbReference type="ARBA" id="ARBA00022670"/>
    </source>
</evidence>
<dbReference type="PROSITE" id="PS51935">
    <property type="entry name" value="NLPC_P60"/>
    <property type="match status" value="1"/>
</dbReference>
<dbReference type="EC" id="3.4.-.-" evidence="6"/>
<dbReference type="InterPro" id="IPR000064">
    <property type="entry name" value="NLP_P60_dom"/>
</dbReference>
<evidence type="ECO:0000256" key="1">
    <source>
        <dbReference type="ARBA" id="ARBA00007074"/>
    </source>
</evidence>
<keyword evidence="4" id="KW-0788">Thiol protease</keyword>
<dbReference type="SUPFAM" id="SSF54001">
    <property type="entry name" value="Cysteine proteinases"/>
    <property type="match status" value="1"/>
</dbReference>
<dbReference type="PANTHER" id="PTHR47053:SF1">
    <property type="entry name" value="MUREIN DD-ENDOPEPTIDASE MEPH-RELATED"/>
    <property type="match status" value="1"/>
</dbReference>
<accession>A0A381I8K1</accession>
<comment type="similarity">
    <text evidence="1">Belongs to the peptidase C40 family.</text>
</comment>
<gene>
    <name evidence="6" type="ORF">NCTC13307_01712</name>
</gene>
<keyword evidence="2" id="KW-0645">Protease</keyword>
<feature type="domain" description="NlpC/P60" evidence="5">
    <location>
        <begin position="1"/>
        <end position="62"/>
    </location>
</feature>
<sequence>MVYCFKKVNVSLPRTSNQQSKKGKKVEQKNLQAGDLVFFHNPVSHVGLYIGNGEFFTCSTER</sequence>
<dbReference type="EMBL" id="UFWD01000001">
    <property type="protein sequence ID" value="SUY23411.1"/>
    <property type="molecule type" value="Genomic_DNA"/>
</dbReference>
<protein>
    <submittedName>
        <fullName evidence="6">Phage cell wall hydrolase</fullName>
        <ecNumber evidence="6">3.4.-.-</ecNumber>
    </submittedName>
</protein>
<name>A0A381I8K1_CLODI</name>
<evidence type="ECO:0000259" key="5">
    <source>
        <dbReference type="PROSITE" id="PS51935"/>
    </source>
</evidence>
<dbReference type="GO" id="GO:0008234">
    <property type="term" value="F:cysteine-type peptidase activity"/>
    <property type="evidence" value="ECO:0007669"/>
    <property type="project" value="UniProtKB-KW"/>
</dbReference>
<proteinExistence type="inferred from homology"/>
<dbReference type="Pfam" id="PF00877">
    <property type="entry name" value="NLPC_P60"/>
    <property type="match status" value="1"/>
</dbReference>
<dbReference type="GO" id="GO:0006508">
    <property type="term" value="P:proteolysis"/>
    <property type="evidence" value="ECO:0007669"/>
    <property type="project" value="UniProtKB-KW"/>
</dbReference>
<dbReference type="PANTHER" id="PTHR47053">
    <property type="entry name" value="MUREIN DD-ENDOPEPTIDASE MEPH-RELATED"/>
    <property type="match status" value="1"/>
</dbReference>
<keyword evidence="3 6" id="KW-0378">Hydrolase</keyword>
<organism evidence="6">
    <name type="scientific">Clostridioides difficile</name>
    <name type="common">Peptoclostridium difficile</name>
    <dbReference type="NCBI Taxonomy" id="1496"/>
    <lineage>
        <taxon>Bacteria</taxon>
        <taxon>Bacillati</taxon>
        <taxon>Bacillota</taxon>
        <taxon>Clostridia</taxon>
        <taxon>Peptostreptococcales</taxon>
        <taxon>Peptostreptococcaceae</taxon>
        <taxon>Clostridioides</taxon>
    </lineage>
</organism>
<dbReference type="InterPro" id="IPR038765">
    <property type="entry name" value="Papain-like_cys_pep_sf"/>
</dbReference>
<dbReference type="InterPro" id="IPR051202">
    <property type="entry name" value="Peptidase_C40"/>
</dbReference>
<evidence type="ECO:0000313" key="6">
    <source>
        <dbReference type="EMBL" id="SUY23411.1"/>
    </source>
</evidence>
<reference evidence="6" key="1">
    <citation type="submission" date="2018-06" db="EMBL/GenBank/DDBJ databases">
        <authorList>
            <consortium name="Pathogen Informatics"/>
            <person name="Doyle S."/>
        </authorList>
    </citation>
    <scope>NUCLEOTIDE SEQUENCE</scope>
    <source>
        <strain evidence="6">NCTC13307</strain>
    </source>
</reference>